<dbReference type="PIRSF" id="PIRSF006171">
    <property type="entry name" value="RR_citrat_malat"/>
    <property type="match status" value="1"/>
</dbReference>
<keyword evidence="13" id="KW-1185">Reference proteome</keyword>
<evidence type="ECO:0000313" key="13">
    <source>
        <dbReference type="Proteomes" id="UP000655366"/>
    </source>
</evidence>
<dbReference type="GO" id="GO:0003677">
    <property type="term" value="F:DNA binding"/>
    <property type="evidence" value="ECO:0007669"/>
    <property type="project" value="UniProtKB-KW"/>
</dbReference>
<evidence type="ECO:0000256" key="2">
    <source>
        <dbReference type="ARBA" id="ARBA00022490"/>
    </source>
</evidence>
<feature type="modified residue" description="4-aspartylphosphate" evidence="10">
    <location>
        <position position="57"/>
    </location>
</feature>
<feature type="domain" description="Response regulatory" evidence="11">
    <location>
        <begin position="6"/>
        <end position="117"/>
    </location>
</feature>
<keyword evidence="4 9" id="KW-0902">Two-component regulatory system</keyword>
<evidence type="ECO:0000256" key="5">
    <source>
        <dbReference type="ARBA" id="ARBA00023015"/>
    </source>
</evidence>
<accession>A0A931CSN9</accession>
<dbReference type="PROSITE" id="PS50110">
    <property type="entry name" value="RESPONSE_REGULATORY"/>
    <property type="match status" value="1"/>
</dbReference>
<dbReference type="Proteomes" id="UP000655366">
    <property type="component" value="Unassembled WGS sequence"/>
</dbReference>
<dbReference type="InterPro" id="IPR036388">
    <property type="entry name" value="WH-like_DNA-bd_sf"/>
</dbReference>
<dbReference type="Pfam" id="PF00072">
    <property type="entry name" value="Response_reg"/>
    <property type="match status" value="1"/>
</dbReference>
<comment type="subcellular location">
    <subcellularLocation>
        <location evidence="1 9">Cytoplasm</location>
    </subcellularLocation>
</comment>
<comment type="caution">
    <text evidence="12">The sequence shown here is derived from an EMBL/GenBank/DDBJ whole genome shotgun (WGS) entry which is preliminary data.</text>
</comment>
<dbReference type="InterPro" id="IPR011006">
    <property type="entry name" value="CheY-like_superfamily"/>
</dbReference>
<evidence type="ECO:0000256" key="10">
    <source>
        <dbReference type="PROSITE-ProRule" id="PRU00169"/>
    </source>
</evidence>
<evidence type="ECO:0000256" key="3">
    <source>
        <dbReference type="ARBA" id="ARBA00022553"/>
    </source>
</evidence>
<dbReference type="Gene3D" id="1.10.10.10">
    <property type="entry name" value="Winged helix-like DNA-binding domain superfamily/Winged helix DNA-binding domain"/>
    <property type="match status" value="1"/>
</dbReference>
<evidence type="ECO:0000256" key="8">
    <source>
        <dbReference type="ARBA" id="ARBA00023163"/>
    </source>
</evidence>
<protein>
    <recommendedName>
        <fullName evidence="9">Transcriptional regulatory protein</fullName>
    </recommendedName>
</protein>
<organism evidence="12 13">
    <name type="scientific">Arthrobacter terrae</name>
    <dbReference type="NCBI Taxonomy" id="2935737"/>
    <lineage>
        <taxon>Bacteria</taxon>
        <taxon>Bacillati</taxon>
        <taxon>Actinomycetota</taxon>
        <taxon>Actinomycetes</taxon>
        <taxon>Micrococcales</taxon>
        <taxon>Micrococcaceae</taxon>
        <taxon>Arthrobacter</taxon>
    </lineage>
</organism>
<dbReference type="PANTHER" id="PTHR45526:SF1">
    <property type="entry name" value="TRANSCRIPTIONAL REGULATORY PROTEIN DCUR-RELATED"/>
    <property type="match status" value="1"/>
</dbReference>
<evidence type="ECO:0000313" key="12">
    <source>
        <dbReference type="EMBL" id="MBG0740734.1"/>
    </source>
</evidence>
<reference evidence="12 13" key="1">
    <citation type="submission" date="2020-11" db="EMBL/GenBank/DDBJ databases">
        <title>Arthrobacter antarcticus sp. nov., isolated from Antarctic Soil.</title>
        <authorList>
            <person name="Li J."/>
        </authorList>
    </citation>
    <scope>NUCLEOTIDE SEQUENCE [LARGE SCALE GENOMIC DNA]</scope>
    <source>
        <strain evidence="12 13">Z1-20</strain>
    </source>
</reference>
<keyword evidence="5 9" id="KW-0805">Transcription regulation</keyword>
<dbReference type="SUPFAM" id="SSF52172">
    <property type="entry name" value="CheY-like"/>
    <property type="match status" value="1"/>
</dbReference>
<evidence type="ECO:0000256" key="6">
    <source>
        <dbReference type="ARBA" id="ARBA00023125"/>
    </source>
</evidence>
<dbReference type="GO" id="GO:0003700">
    <property type="term" value="F:DNA-binding transcription factor activity"/>
    <property type="evidence" value="ECO:0007669"/>
    <property type="project" value="InterPro"/>
</dbReference>
<dbReference type="PANTHER" id="PTHR45526">
    <property type="entry name" value="TRANSCRIPTIONAL REGULATORY PROTEIN DPIA"/>
    <property type="match status" value="1"/>
</dbReference>
<dbReference type="GO" id="GO:0000156">
    <property type="term" value="F:phosphorelay response regulator activity"/>
    <property type="evidence" value="ECO:0007669"/>
    <property type="project" value="TreeGrafter"/>
</dbReference>
<dbReference type="GO" id="GO:0005737">
    <property type="term" value="C:cytoplasm"/>
    <property type="evidence" value="ECO:0007669"/>
    <property type="project" value="UniProtKB-SubCell"/>
</dbReference>
<dbReference type="InterPro" id="IPR001789">
    <property type="entry name" value="Sig_transdc_resp-reg_receiver"/>
</dbReference>
<dbReference type="EMBL" id="JADNYM010000020">
    <property type="protein sequence ID" value="MBG0740734.1"/>
    <property type="molecule type" value="Genomic_DNA"/>
</dbReference>
<dbReference type="RefSeq" id="WP_196397668.1">
    <property type="nucleotide sequence ID" value="NZ_JADNYM010000020.1"/>
</dbReference>
<gene>
    <name evidence="12" type="ORF">IV500_15270</name>
</gene>
<evidence type="ECO:0000259" key="11">
    <source>
        <dbReference type="PROSITE" id="PS50110"/>
    </source>
</evidence>
<dbReference type="InterPro" id="IPR024187">
    <property type="entry name" value="Sig_transdc_resp-reg_cit/mal"/>
</dbReference>
<dbReference type="SMART" id="SM00448">
    <property type="entry name" value="REC"/>
    <property type="match status" value="1"/>
</dbReference>
<keyword evidence="8 9" id="KW-0804">Transcription</keyword>
<sequence length="224" mass="24291">MTEDLRVLIVDDDFHVARLHVAYVEEAPGFTALDPVGGGEAAARAVQTHRPDLVLIDVYLPDWNGLDILRGLDVDAFVLSAASDAESVRKAIRRGALAYLIKPFSADMLAERLRGYARYRRLLDTENALDQEAVERALRQLHPSDGGGRPRSVTERAVLEALTRSAQPSTAAEVAAAVGMSRATAQRYLSSLVEEGTVDVALRYGTTGRPEHQYAPRRPGGGSS</sequence>
<keyword evidence="2 9" id="KW-0963">Cytoplasm</keyword>
<evidence type="ECO:0000256" key="1">
    <source>
        <dbReference type="ARBA" id="ARBA00004496"/>
    </source>
</evidence>
<keyword evidence="3 10" id="KW-0597">Phosphoprotein</keyword>
<dbReference type="Gene3D" id="3.40.50.2300">
    <property type="match status" value="1"/>
</dbReference>
<evidence type="ECO:0000256" key="9">
    <source>
        <dbReference type="PIRNR" id="PIRNR006171"/>
    </source>
</evidence>
<proteinExistence type="predicted"/>
<dbReference type="InterPro" id="IPR005471">
    <property type="entry name" value="Tscrpt_reg_IclR_N"/>
</dbReference>
<dbReference type="AlphaFoldDB" id="A0A931CSN9"/>
<evidence type="ECO:0000256" key="4">
    <source>
        <dbReference type="ARBA" id="ARBA00023012"/>
    </source>
</evidence>
<keyword evidence="7 9" id="KW-0010">Activator</keyword>
<dbReference type="InterPro" id="IPR051271">
    <property type="entry name" value="2C-system_Tx_regulators"/>
</dbReference>
<dbReference type="Pfam" id="PF09339">
    <property type="entry name" value="HTH_IclR"/>
    <property type="match status" value="1"/>
</dbReference>
<evidence type="ECO:0000256" key="7">
    <source>
        <dbReference type="ARBA" id="ARBA00023159"/>
    </source>
</evidence>
<name>A0A931CSN9_9MICC</name>
<keyword evidence="6 9" id="KW-0238">DNA-binding</keyword>